<dbReference type="Proteomes" id="UP000186922">
    <property type="component" value="Unassembled WGS sequence"/>
</dbReference>
<proteinExistence type="predicted"/>
<evidence type="ECO:0000313" key="2">
    <source>
        <dbReference type="Proteomes" id="UP000186922"/>
    </source>
</evidence>
<comment type="caution">
    <text evidence="1">The sequence shown here is derived from an EMBL/GenBank/DDBJ whole genome shotgun (WGS) entry which is preliminary data.</text>
</comment>
<dbReference type="EMBL" id="BDGG01000020">
    <property type="protein sequence ID" value="GAV09083.1"/>
    <property type="molecule type" value="Genomic_DNA"/>
</dbReference>
<sequence length="52" mass="6040">MDDQYYTRVTDGGNKRNLLTADPLEQRGDPDALAIRTTAETFWERRGYSWGM</sequence>
<dbReference type="AlphaFoldDB" id="A0A1D1W842"/>
<name>A0A1D1W842_RAMVA</name>
<evidence type="ECO:0000313" key="1">
    <source>
        <dbReference type="EMBL" id="GAV09083.1"/>
    </source>
</evidence>
<reference evidence="1 2" key="1">
    <citation type="journal article" date="2016" name="Nat. Commun.">
        <title>Extremotolerant tardigrade genome and improved radiotolerance of human cultured cells by tardigrade-unique protein.</title>
        <authorList>
            <person name="Hashimoto T."/>
            <person name="Horikawa D.D."/>
            <person name="Saito Y."/>
            <person name="Kuwahara H."/>
            <person name="Kozuka-Hata H."/>
            <person name="Shin-I T."/>
            <person name="Minakuchi Y."/>
            <person name="Ohishi K."/>
            <person name="Motoyama A."/>
            <person name="Aizu T."/>
            <person name="Enomoto A."/>
            <person name="Kondo K."/>
            <person name="Tanaka S."/>
            <person name="Hara Y."/>
            <person name="Koshikawa S."/>
            <person name="Sagara H."/>
            <person name="Miura T."/>
            <person name="Yokobori S."/>
            <person name="Miyagawa K."/>
            <person name="Suzuki Y."/>
            <person name="Kubo T."/>
            <person name="Oyama M."/>
            <person name="Kohara Y."/>
            <person name="Fujiyama A."/>
            <person name="Arakawa K."/>
            <person name="Katayama T."/>
            <person name="Toyoda A."/>
            <person name="Kunieda T."/>
        </authorList>
    </citation>
    <scope>NUCLEOTIDE SEQUENCE [LARGE SCALE GENOMIC DNA]</scope>
    <source>
        <strain evidence="1 2">YOKOZUNA-1</strain>
    </source>
</reference>
<gene>
    <name evidence="1" type="primary">RvY_18681-1</name>
    <name evidence="1" type="synonym">RvY_18681.1</name>
    <name evidence="1" type="ORF">RvY_18681</name>
</gene>
<protein>
    <submittedName>
        <fullName evidence="1">Uncharacterized protein</fullName>
    </submittedName>
</protein>
<accession>A0A1D1W842</accession>
<keyword evidence="2" id="KW-1185">Reference proteome</keyword>
<organism evidence="1 2">
    <name type="scientific">Ramazzottius varieornatus</name>
    <name type="common">Water bear</name>
    <name type="synonym">Tardigrade</name>
    <dbReference type="NCBI Taxonomy" id="947166"/>
    <lineage>
        <taxon>Eukaryota</taxon>
        <taxon>Metazoa</taxon>
        <taxon>Ecdysozoa</taxon>
        <taxon>Tardigrada</taxon>
        <taxon>Eutardigrada</taxon>
        <taxon>Parachela</taxon>
        <taxon>Hypsibioidea</taxon>
        <taxon>Ramazzottiidae</taxon>
        <taxon>Ramazzottius</taxon>
    </lineage>
</organism>